<dbReference type="AlphaFoldDB" id="A0A9Q3GWA1"/>
<dbReference type="EMBL" id="AVOT02006164">
    <property type="protein sequence ID" value="MBW0480910.1"/>
    <property type="molecule type" value="Genomic_DNA"/>
</dbReference>
<name>A0A9Q3GWA1_9BASI</name>
<comment type="caution">
    <text evidence="1">The sequence shown here is derived from an EMBL/GenBank/DDBJ whole genome shotgun (WGS) entry which is preliminary data.</text>
</comment>
<accession>A0A9Q3GWA1</accession>
<evidence type="ECO:0000313" key="1">
    <source>
        <dbReference type="EMBL" id="MBW0480910.1"/>
    </source>
</evidence>
<evidence type="ECO:0000313" key="2">
    <source>
        <dbReference type="Proteomes" id="UP000765509"/>
    </source>
</evidence>
<dbReference type="Proteomes" id="UP000765509">
    <property type="component" value="Unassembled WGS sequence"/>
</dbReference>
<keyword evidence="2" id="KW-1185">Reference proteome</keyword>
<protein>
    <submittedName>
        <fullName evidence="1">Uncharacterized protein</fullName>
    </submittedName>
</protein>
<proteinExistence type="predicted"/>
<gene>
    <name evidence="1" type="ORF">O181_020625</name>
</gene>
<organism evidence="1 2">
    <name type="scientific">Austropuccinia psidii MF-1</name>
    <dbReference type="NCBI Taxonomy" id="1389203"/>
    <lineage>
        <taxon>Eukaryota</taxon>
        <taxon>Fungi</taxon>
        <taxon>Dikarya</taxon>
        <taxon>Basidiomycota</taxon>
        <taxon>Pucciniomycotina</taxon>
        <taxon>Pucciniomycetes</taxon>
        <taxon>Pucciniales</taxon>
        <taxon>Sphaerophragmiaceae</taxon>
        <taxon>Austropuccinia</taxon>
    </lineage>
</organism>
<sequence length="146" mass="15868">MLANKHTRNACSLSNPSNCVARGVPAQDTLARTPLWSMMMKALPIGNGFWDPKQADGNASGQLAPCPQVLICPPLFQGHHPMVTLPLDQSKGIIQPMKDGDGKRTFELGPILTMSCQPCNANSKVSFLFPQPSFNHLQLVPLPPPW</sequence>
<reference evidence="1" key="1">
    <citation type="submission" date="2021-03" db="EMBL/GenBank/DDBJ databases">
        <title>Draft genome sequence of rust myrtle Austropuccinia psidii MF-1, a brazilian biotype.</title>
        <authorList>
            <person name="Quecine M.C."/>
            <person name="Pachon D.M.R."/>
            <person name="Bonatelli M.L."/>
            <person name="Correr F.H."/>
            <person name="Franceschini L.M."/>
            <person name="Leite T.F."/>
            <person name="Margarido G.R.A."/>
            <person name="Almeida C.A."/>
            <person name="Ferrarezi J.A."/>
            <person name="Labate C.A."/>
        </authorList>
    </citation>
    <scope>NUCLEOTIDE SEQUENCE</scope>
    <source>
        <strain evidence="1">MF-1</strain>
    </source>
</reference>